<dbReference type="InterPro" id="IPR003094">
    <property type="entry name" value="6Pfruct_kin"/>
</dbReference>
<evidence type="ECO:0000313" key="1">
    <source>
        <dbReference type="EMBL" id="GJE60563.1"/>
    </source>
</evidence>
<dbReference type="Gene3D" id="3.40.50.1240">
    <property type="entry name" value="Phosphoglycerate mutase-like"/>
    <property type="match status" value="1"/>
</dbReference>
<dbReference type="EMBL" id="BPRB01000144">
    <property type="protein sequence ID" value="GJE60563.1"/>
    <property type="molecule type" value="Genomic_DNA"/>
</dbReference>
<keyword evidence="2" id="KW-1185">Reference proteome</keyword>
<dbReference type="SUPFAM" id="SSF53254">
    <property type="entry name" value="Phosphoglycerate mutase-like"/>
    <property type="match status" value="1"/>
</dbReference>
<organism evidence="1 2">
    <name type="scientific">Methylobacterium trifolii</name>
    <dbReference type="NCBI Taxonomy" id="1003092"/>
    <lineage>
        <taxon>Bacteria</taxon>
        <taxon>Pseudomonadati</taxon>
        <taxon>Pseudomonadota</taxon>
        <taxon>Alphaproteobacteria</taxon>
        <taxon>Hyphomicrobiales</taxon>
        <taxon>Methylobacteriaceae</taxon>
        <taxon>Methylobacterium</taxon>
    </lineage>
</organism>
<dbReference type="CDD" id="cd07067">
    <property type="entry name" value="HP_PGM_like"/>
    <property type="match status" value="1"/>
</dbReference>
<evidence type="ECO:0000313" key="2">
    <source>
        <dbReference type="Proteomes" id="UP001055057"/>
    </source>
</evidence>
<dbReference type="InterPro" id="IPR013078">
    <property type="entry name" value="His_Pase_superF_clade-1"/>
</dbReference>
<sequence length="218" mass="23789">MGVDGIGRMRSAALASTGPGPRSVQTIYFIRHGQTDWNAEGRLQGQRDIALNALGLRQAGMAADRLRALAGDALAEADFMASPLSRARQTMETLRARLDLPPEDYRTDPRLQEINFGAWEGLTWAEIRRKDPGGAAARDRNRWHYQPSGAGAESYAMLTERVAPVIDGLTRTTVVVAHGGVARAMLVARDHLDLRGAPRIGIRQGEVLVLDAAGWRWA</sequence>
<dbReference type="SMART" id="SM00855">
    <property type="entry name" value="PGAM"/>
    <property type="match status" value="1"/>
</dbReference>
<comment type="caution">
    <text evidence="1">The sequence shown here is derived from an EMBL/GenBank/DDBJ whole genome shotgun (WGS) entry which is preliminary data.</text>
</comment>
<dbReference type="PANTHER" id="PTHR48100:SF59">
    <property type="entry name" value="ADENOSYLCOBALAMIN_ALPHA-RIBAZOLE PHOSPHATASE"/>
    <property type="match status" value="1"/>
</dbReference>
<dbReference type="Pfam" id="PF00300">
    <property type="entry name" value="His_Phos_1"/>
    <property type="match status" value="1"/>
</dbReference>
<reference evidence="1" key="2">
    <citation type="submission" date="2021-08" db="EMBL/GenBank/DDBJ databases">
        <authorList>
            <person name="Tani A."/>
            <person name="Ola A."/>
            <person name="Ogura Y."/>
            <person name="Katsura K."/>
            <person name="Hayashi T."/>
        </authorList>
    </citation>
    <scope>NUCLEOTIDE SEQUENCE</scope>
    <source>
        <strain evidence="1">DSM 23632</strain>
    </source>
</reference>
<gene>
    <name evidence="1" type="primary">gpmA_3</name>
    <name evidence="1" type="ORF">MPOCJGCO_2676</name>
</gene>
<name>A0ABQ4U2L4_9HYPH</name>
<accession>A0ABQ4U2L4</accession>
<dbReference type="Proteomes" id="UP001055057">
    <property type="component" value="Unassembled WGS sequence"/>
</dbReference>
<dbReference type="PRINTS" id="PR00991">
    <property type="entry name" value="6PFRUCTKNASE"/>
</dbReference>
<reference evidence="1" key="1">
    <citation type="journal article" date="2021" name="Front. Microbiol.">
        <title>Comprehensive Comparative Genomics and Phenotyping of Methylobacterium Species.</title>
        <authorList>
            <person name="Alessa O."/>
            <person name="Ogura Y."/>
            <person name="Fujitani Y."/>
            <person name="Takami H."/>
            <person name="Hayashi T."/>
            <person name="Sahin N."/>
            <person name="Tani A."/>
        </authorList>
    </citation>
    <scope>NUCLEOTIDE SEQUENCE</scope>
    <source>
        <strain evidence="1">DSM 23632</strain>
    </source>
</reference>
<protein>
    <submittedName>
        <fullName evidence="1">2,3-bisphosphoglycerate-dependent phosphoglycerate mutase</fullName>
    </submittedName>
</protein>
<dbReference type="InterPro" id="IPR050275">
    <property type="entry name" value="PGM_Phosphatase"/>
</dbReference>
<proteinExistence type="predicted"/>
<dbReference type="PANTHER" id="PTHR48100">
    <property type="entry name" value="BROAD-SPECIFICITY PHOSPHATASE YOR283W-RELATED"/>
    <property type="match status" value="1"/>
</dbReference>
<dbReference type="InterPro" id="IPR029033">
    <property type="entry name" value="His_PPase_superfam"/>
</dbReference>